<evidence type="ECO:0008006" key="3">
    <source>
        <dbReference type="Google" id="ProtNLM"/>
    </source>
</evidence>
<sequence>MSAIKLYDAKLLRAYYDNRALSSIGKSNTSFRLSKAVWGKGFETTIDGKPSVGNIPLDTASLDGVFATTDLVLSYVSGRITVRAVLPTGSVPSGEVHDFSALGILDESNTLVAVMASTPITVHDRRSLSVEGVIDTNIA</sequence>
<protein>
    <recommendedName>
        <fullName evidence="3">Phage tail protein</fullName>
    </recommendedName>
</protein>
<organism evidence="1 2">
    <name type="scientific">Aeromonas veronii</name>
    <dbReference type="NCBI Taxonomy" id="654"/>
    <lineage>
        <taxon>Bacteria</taxon>
        <taxon>Pseudomonadati</taxon>
        <taxon>Pseudomonadota</taxon>
        <taxon>Gammaproteobacteria</taxon>
        <taxon>Aeromonadales</taxon>
        <taxon>Aeromonadaceae</taxon>
        <taxon>Aeromonas</taxon>
    </lineage>
</organism>
<evidence type="ECO:0000313" key="2">
    <source>
        <dbReference type="Proteomes" id="UP000796104"/>
    </source>
</evidence>
<dbReference type="RefSeq" id="WP_139495199.1">
    <property type="nucleotide sequence ID" value="NZ_CAWORL010000018.1"/>
</dbReference>
<gene>
    <name evidence="1" type="ORF">CF123_17930</name>
</gene>
<dbReference type="AlphaFoldDB" id="A0AAX2UQ37"/>
<reference evidence="1" key="2">
    <citation type="journal article" date="2019" name="PLoS ONE">
        <title>Identification and characterization of putative Aeromonas spp. T3SS effectors.</title>
        <authorList>
            <person name="Rangel L.T."/>
            <person name="Marden J."/>
            <person name="Colston S."/>
            <person name="Setubal J.C."/>
            <person name="Graf J."/>
            <person name="Gogarten J.P."/>
        </authorList>
    </citation>
    <scope>NUCLEOTIDE SEQUENCE</scope>
    <source>
        <strain evidence="1">BAQ071013-135</strain>
    </source>
</reference>
<dbReference type="Proteomes" id="UP000796104">
    <property type="component" value="Unassembled WGS sequence"/>
</dbReference>
<name>A0AAX2UQ37_AERVE</name>
<evidence type="ECO:0000313" key="1">
    <source>
        <dbReference type="EMBL" id="TND51998.1"/>
    </source>
</evidence>
<accession>A0AAX2UQ37</accession>
<dbReference type="EMBL" id="PDXJ01000025">
    <property type="protein sequence ID" value="TND51998.1"/>
    <property type="molecule type" value="Genomic_DNA"/>
</dbReference>
<proteinExistence type="predicted"/>
<comment type="caution">
    <text evidence="1">The sequence shown here is derived from an EMBL/GenBank/DDBJ whole genome shotgun (WGS) entry which is preliminary data.</text>
</comment>
<reference evidence="1" key="1">
    <citation type="submission" date="2017-10" db="EMBL/GenBank/DDBJ databases">
        <authorList>
            <person name="Colston S.M."/>
            <person name="Graf J."/>
        </authorList>
    </citation>
    <scope>NUCLEOTIDE SEQUENCE</scope>
    <source>
        <strain evidence="1">BAQ071013-135</strain>
    </source>
</reference>